<keyword evidence="2" id="KW-0444">Lipid biosynthesis</keyword>
<keyword evidence="3" id="KW-0276">Fatty acid metabolism</keyword>
<keyword evidence="6" id="KW-0238">DNA-binding</keyword>
<dbReference type="InterPro" id="IPR036388">
    <property type="entry name" value="WH-like_DNA-bd_sf"/>
</dbReference>
<evidence type="ECO:0000313" key="10">
    <source>
        <dbReference type="EMBL" id="ACV62060.1"/>
    </source>
</evidence>
<dbReference type="NCBIfam" id="NF003359">
    <property type="entry name" value="PRK04424.1"/>
    <property type="match status" value="1"/>
</dbReference>
<dbReference type="Gene3D" id="1.10.10.10">
    <property type="entry name" value="Winged helix-like DNA-binding domain superfamily/Winged helix DNA-binding domain"/>
    <property type="match status" value="1"/>
</dbReference>
<evidence type="ECO:0000256" key="1">
    <source>
        <dbReference type="ARBA" id="ARBA00022491"/>
    </source>
</evidence>
<evidence type="ECO:0000256" key="5">
    <source>
        <dbReference type="ARBA" id="ARBA00023098"/>
    </source>
</evidence>
<protein>
    <submittedName>
        <fullName evidence="10">Regulatory protein DeoR</fullName>
    </submittedName>
</protein>
<keyword evidence="11" id="KW-1185">Reference proteome</keyword>
<dbReference type="EMBL" id="CP001720">
    <property type="protein sequence ID" value="ACV62060.1"/>
    <property type="molecule type" value="Genomic_DNA"/>
</dbReference>
<dbReference type="Pfam" id="PF08220">
    <property type="entry name" value="HTH_DeoR"/>
    <property type="match status" value="1"/>
</dbReference>
<dbReference type="GO" id="GO:0003677">
    <property type="term" value="F:DNA binding"/>
    <property type="evidence" value="ECO:0007669"/>
    <property type="project" value="UniProtKB-KW"/>
</dbReference>
<feature type="domain" description="HTH deoR-type" evidence="9">
    <location>
        <begin position="11"/>
        <end position="48"/>
    </location>
</feature>
<reference evidence="10 11" key="1">
    <citation type="journal article" date="2009" name="Stand. Genomic Sci.">
        <title>Complete genome sequence of Desulfotomaculum acetoxidans type strain (5575).</title>
        <authorList>
            <person name="Spring S."/>
            <person name="Lapidus A."/>
            <person name="Schroder M."/>
            <person name="Gleim D."/>
            <person name="Sims D."/>
            <person name="Meincke L."/>
            <person name="Glavina Del Rio T."/>
            <person name="Tice H."/>
            <person name="Copeland A."/>
            <person name="Cheng J.F."/>
            <person name="Lucas S."/>
            <person name="Chen F."/>
            <person name="Nolan M."/>
            <person name="Bruce D."/>
            <person name="Goodwin L."/>
            <person name="Pitluck S."/>
            <person name="Ivanova N."/>
            <person name="Mavromatis K."/>
            <person name="Mikhailova N."/>
            <person name="Pati A."/>
            <person name="Chen A."/>
            <person name="Palaniappan K."/>
            <person name="Land M."/>
            <person name="Hauser L."/>
            <person name="Chang Y.J."/>
            <person name="Jeffries C.D."/>
            <person name="Chain P."/>
            <person name="Saunders E."/>
            <person name="Brettin T."/>
            <person name="Detter J.C."/>
            <person name="Goker M."/>
            <person name="Bristow J."/>
            <person name="Eisen J.A."/>
            <person name="Markowitz V."/>
            <person name="Hugenholtz P."/>
            <person name="Kyrpides N.C."/>
            <person name="Klenk H.P."/>
            <person name="Han C."/>
        </authorList>
    </citation>
    <scope>NUCLEOTIDE SEQUENCE [LARGE SCALE GENOMIC DNA]</scope>
    <source>
        <strain evidence="11">ATCC 49208 / DSM 771 / VKM B-1644</strain>
    </source>
</reference>
<dbReference type="OrthoDB" id="1706183at2"/>
<dbReference type="RefSeq" id="WP_015756775.1">
    <property type="nucleotide sequence ID" value="NC_013216.1"/>
</dbReference>
<evidence type="ECO:0000256" key="8">
    <source>
        <dbReference type="ARBA" id="ARBA00023163"/>
    </source>
</evidence>
<dbReference type="GO" id="GO:0003700">
    <property type="term" value="F:DNA-binding transcription factor activity"/>
    <property type="evidence" value="ECO:0007669"/>
    <property type="project" value="InterPro"/>
</dbReference>
<keyword evidence="7" id="KW-0275">Fatty acid biosynthesis</keyword>
<dbReference type="Proteomes" id="UP000002217">
    <property type="component" value="Chromosome"/>
</dbReference>
<evidence type="ECO:0000256" key="2">
    <source>
        <dbReference type="ARBA" id="ARBA00022516"/>
    </source>
</evidence>
<sequence length="197" mass="22198">MVKAVLKKSERQQVLEKYLANNPFLTDEKLAQILGVSIQTVRLDRGELNIPELRQRLKEIARGNDRELRSLSSDELVGELIEMEADQYASSHLSISEDMAFQKTKIARGHHLFAQANSLAVAAIDAEVVLTGTARVSFKRPVYIGELVVARAVVKRKKGQKYLVRVISQVFDEIVLEGDFLVFVMSKEVWPVDENSC</sequence>
<accession>C8W578</accession>
<gene>
    <name evidence="10" type="ordered locus">Dtox_1175</name>
</gene>
<dbReference type="Gene3D" id="3.10.129.10">
    <property type="entry name" value="Hotdog Thioesterase"/>
    <property type="match status" value="1"/>
</dbReference>
<dbReference type="SUPFAM" id="SSF54637">
    <property type="entry name" value="Thioesterase/thiol ester dehydrase-isomerase"/>
    <property type="match status" value="1"/>
</dbReference>
<dbReference type="eggNOG" id="COG2050">
    <property type="taxonomic scope" value="Bacteria"/>
</dbReference>
<dbReference type="InterPro" id="IPR029069">
    <property type="entry name" value="HotDog_dom_sf"/>
</dbReference>
<proteinExistence type="predicted"/>
<dbReference type="InterPro" id="IPR017275">
    <property type="entry name" value="Transcription_factor_FapR"/>
</dbReference>
<dbReference type="STRING" id="485916.Dtox_1175"/>
<dbReference type="GO" id="GO:0006633">
    <property type="term" value="P:fatty acid biosynthetic process"/>
    <property type="evidence" value="ECO:0007669"/>
    <property type="project" value="UniProtKB-KW"/>
</dbReference>
<name>C8W578_DESAS</name>
<organism evidence="10 11">
    <name type="scientific">Desulfofarcimen acetoxidans (strain ATCC 49208 / DSM 771 / KCTC 5769 / VKM B-1644 / 5575)</name>
    <name type="common">Desulfotomaculum acetoxidans</name>
    <dbReference type="NCBI Taxonomy" id="485916"/>
    <lineage>
        <taxon>Bacteria</taxon>
        <taxon>Bacillati</taxon>
        <taxon>Bacillota</taxon>
        <taxon>Clostridia</taxon>
        <taxon>Eubacteriales</taxon>
        <taxon>Peptococcaceae</taxon>
        <taxon>Desulfofarcimen</taxon>
    </lineage>
</organism>
<keyword evidence="8" id="KW-0804">Transcription</keyword>
<evidence type="ECO:0000256" key="7">
    <source>
        <dbReference type="ARBA" id="ARBA00023160"/>
    </source>
</evidence>
<evidence type="ECO:0000313" key="11">
    <source>
        <dbReference type="Proteomes" id="UP000002217"/>
    </source>
</evidence>
<dbReference type="GO" id="GO:0045717">
    <property type="term" value="P:negative regulation of fatty acid biosynthetic process"/>
    <property type="evidence" value="ECO:0007669"/>
    <property type="project" value="InterPro"/>
</dbReference>
<evidence type="ECO:0000259" key="9">
    <source>
        <dbReference type="Pfam" id="PF08220"/>
    </source>
</evidence>
<dbReference type="PIRSF" id="PIRSF037733">
    <property type="entry name" value="Transcription_factor_FapR"/>
    <property type="match status" value="1"/>
</dbReference>
<evidence type="ECO:0000256" key="4">
    <source>
        <dbReference type="ARBA" id="ARBA00023015"/>
    </source>
</evidence>
<keyword evidence="5" id="KW-0443">Lipid metabolism</keyword>
<evidence type="ECO:0000256" key="6">
    <source>
        <dbReference type="ARBA" id="ARBA00023125"/>
    </source>
</evidence>
<evidence type="ECO:0000256" key="3">
    <source>
        <dbReference type="ARBA" id="ARBA00022832"/>
    </source>
</evidence>
<dbReference type="AlphaFoldDB" id="C8W578"/>
<dbReference type="KEGG" id="dae:Dtox_1175"/>
<keyword evidence="1" id="KW-0678">Repressor</keyword>
<dbReference type="HOGENOM" id="CLU_095708_0_0_9"/>
<keyword evidence="4" id="KW-0805">Transcription regulation</keyword>
<dbReference type="GO" id="GO:0045892">
    <property type="term" value="P:negative regulation of DNA-templated transcription"/>
    <property type="evidence" value="ECO:0007669"/>
    <property type="project" value="InterPro"/>
</dbReference>
<dbReference type="InterPro" id="IPR001034">
    <property type="entry name" value="DeoR_HTH"/>
</dbReference>